<dbReference type="EMBL" id="QDDR01000011">
    <property type="protein sequence ID" value="PVE45855.1"/>
    <property type="molecule type" value="Genomic_DNA"/>
</dbReference>
<dbReference type="GO" id="GO:0006508">
    <property type="term" value="P:proteolysis"/>
    <property type="evidence" value="ECO:0007669"/>
    <property type="project" value="UniProtKB-KW"/>
</dbReference>
<sequence length="289" mass="31448">MPGLTLAEQLTLTTTRISAFRGGAQVGFGTGFFFNFKVSDDLFIPAVITNKHVVAGCDQVTIVCHTAEGPKPSGSFIPCHLDARPGAIISHPDPDVDLCAVPFGPILNQAEANGTPLFYTGLDFGLVPEDDDWQYFDAFEEVIMIGCPRGIFDDFNNLPITRRGNTASSLTKLYGGKQEFMVDMACFPGSSGSPIFVYDRNGYLDRKTNSFKIGVSRVRFVGVLYSGPLITNDGKIVLQQQPKVEVSAMMHLGNAIRSSQLHGIEELIKARFSAEIPKNADVGDVRFDT</sequence>
<gene>
    <name evidence="1" type="ORF">DDE23_18725</name>
</gene>
<keyword evidence="1" id="KW-0378">Hydrolase</keyword>
<keyword evidence="1" id="KW-0645">Protease</keyword>
<accession>A0A2T7UMD0</accession>
<dbReference type="Proteomes" id="UP000244810">
    <property type="component" value="Unassembled WGS sequence"/>
</dbReference>
<dbReference type="InterPro" id="IPR009003">
    <property type="entry name" value="Peptidase_S1_PA"/>
</dbReference>
<reference evidence="1 2" key="1">
    <citation type="journal article" date="2011" name="Syst. Appl. Microbiol.">
        <title>Defluviimonas denitrificans gen. nov., sp. nov., and Pararhodobacter aggregans gen. nov., sp. nov., non-phototrophic Rhodobacteraceae from the biofilter of a marine aquaculture.</title>
        <authorList>
            <person name="Foesel B.U."/>
            <person name="Drake H.L."/>
            <person name="Schramm A."/>
        </authorList>
    </citation>
    <scope>NUCLEOTIDE SEQUENCE [LARGE SCALE GENOMIC DNA]</scope>
    <source>
        <strain evidence="1 2">D1-19</strain>
    </source>
</reference>
<comment type="caution">
    <text evidence="1">The sequence shown here is derived from an EMBL/GenBank/DDBJ whole genome shotgun (WGS) entry which is preliminary data.</text>
</comment>
<dbReference type="OrthoDB" id="212300at2"/>
<keyword evidence="2" id="KW-1185">Reference proteome</keyword>
<dbReference type="Gene3D" id="2.40.10.120">
    <property type="match status" value="1"/>
</dbReference>
<protein>
    <submittedName>
        <fullName evidence="1">Serine protease</fullName>
    </submittedName>
</protein>
<dbReference type="GO" id="GO:0008233">
    <property type="term" value="F:peptidase activity"/>
    <property type="evidence" value="ECO:0007669"/>
    <property type="project" value="UniProtKB-KW"/>
</dbReference>
<organism evidence="1 2">
    <name type="scientific">Pararhodobacter aggregans</name>
    <dbReference type="NCBI Taxonomy" id="404875"/>
    <lineage>
        <taxon>Bacteria</taxon>
        <taxon>Pseudomonadati</taxon>
        <taxon>Pseudomonadota</taxon>
        <taxon>Alphaproteobacteria</taxon>
        <taxon>Rhodobacterales</taxon>
        <taxon>Paracoccaceae</taxon>
        <taxon>Pararhodobacter</taxon>
    </lineage>
</organism>
<dbReference type="SUPFAM" id="SSF50494">
    <property type="entry name" value="Trypsin-like serine proteases"/>
    <property type="match status" value="1"/>
</dbReference>
<evidence type="ECO:0000313" key="2">
    <source>
        <dbReference type="Proteomes" id="UP000244810"/>
    </source>
</evidence>
<dbReference type="AlphaFoldDB" id="A0A2T7UMD0"/>
<dbReference type="Pfam" id="PF13365">
    <property type="entry name" value="Trypsin_2"/>
    <property type="match status" value="1"/>
</dbReference>
<evidence type="ECO:0000313" key="1">
    <source>
        <dbReference type="EMBL" id="PVE45855.1"/>
    </source>
</evidence>
<name>A0A2T7UMD0_9RHOB</name>
<proteinExistence type="predicted"/>